<proteinExistence type="predicted"/>
<dbReference type="EMBL" id="FTMX01000001">
    <property type="protein sequence ID" value="SIQ47944.1"/>
    <property type="molecule type" value="Genomic_DNA"/>
</dbReference>
<evidence type="ECO:0000313" key="2">
    <source>
        <dbReference type="Proteomes" id="UP000185829"/>
    </source>
</evidence>
<dbReference type="Proteomes" id="UP000185829">
    <property type="component" value="Unassembled WGS sequence"/>
</dbReference>
<protein>
    <submittedName>
        <fullName evidence="1">Uncharacterized protein</fullName>
    </submittedName>
</protein>
<gene>
    <name evidence="1" type="ORF">SAMN05878482_1011313</name>
</gene>
<name>A0A9X8R5M0_9BACI</name>
<evidence type="ECO:0000313" key="1">
    <source>
        <dbReference type="EMBL" id="SIQ47944.1"/>
    </source>
</evidence>
<comment type="caution">
    <text evidence="1">The sequence shown here is derived from an EMBL/GenBank/DDBJ whole genome shotgun (WGS) entry which is preliminary data.</text>
</comment>
<accession>A0A9X8R5M0</accession>
<reference evidence="1 2" key="1">
    <citation type="submission" date="2017-01" db="EMBL/GenBank/DDBJ databases">
        <authorList>
            <person name="Varghese N."/>
            <person name="Submissions S."/>
        </authorList>
    </citation>
    <scope>NUCLEOTIDE SEQUENCE [LARGE SCALE GENOMIC DNA]</scope>
    <source>
        <strain evidence="1 2">RUG2-6</strain>
    </source>
</reference>
<organism evidence="1 2">
    <name type="scientific">Peribacillus simplex</name>
    <dbReference type="NCBI Taxonomy" id="1478"/>
    <lineage>
        <taxon>Bacteria</taxon>
        <taxon>Bacillati</taxon>
        <taxon>Bacillota</taxon>
        <taxon>Bacilli</taxon>
        <taxon>Bacillales</taxon>
        <taxon>Bacillaceae</taxon>
        <taxon>Peribacillus</taxon>
    </lineage>
</organism>
<dbReference type="AlphaFoldDB" id="A0A9X8R5M0"/>
<sequence>MSKLNRKICNIKVKKVIKIRLEMICQLKFISIQWKWFYVTTIDKKLLGLI</sequence>